<evidence type="ECO:0000256" key="5">
    <source>
        <dbReference type="ARBA" id="ARBA00023136"/>
    </source>
</evidence>
<feature type="transmembrane region" description="Helical" evidence="6">
    <location>
        <begin position="258"/>
        <end position="282"/>
    </location>
</feature>
<evidence type="ECO:0000313" key="7">
    <source>
        <dbReference type="EMBL" id="RUT35016.1"/>
    </source>
</evidence>
<keyword evidence="2" id="KW-1003">Cell membrane</keyword>
<evidence type="ECO:0000256" key="4">
    <source>
        <dbReference type="ARBA" id="ARBA00022989"/>
    </source>
</evidence>
<dbReference type="EMBL" id="RZNJ01000001">
    <property type="protein sequence ID" value="RUT35016.1"/>
    <property type="molecule type" value="Genomic_DNA"/>
</dbReference>
<feature type="transmembrane region" description="Helical" evidence="6">
    <location>
        <begin position="106"/>
        <end position="133"/>
    </location>
</feature>
<dbReference type="OrthoDB" id="9781030at2"/>
<gene>
    <name evidence="7" type="ORF">EMQ25_03420</name>
</gene>
<dbReference type="PANTHER" id="PTHR30213">
    <property type="entry name" value="INNER MEMBRANE PROTEIN YHJD"/>
    <property type="match status" value="1"/>
</dbReference>
<accession>A0A433XLQ0</accession>
<feature type="transmembrane region" description="Helical" evidence="6">
    <location>
        <begin position="45"/>
        <end position="67"/>
    </location>
</feature>
<comment type="caution">
    <text evidence="7">The sequence shown here is derived from an EMBL/GenBank/DDBJ whole genome shotgun (WGS) entry which is preliminary data.</text>
</comment>
<evidence type="ECO:0000313" key="8">
    <source>
        <dbReference type="Proteomes" id="UP000281547"/>
    </source>
</evidence>
<keyword evidence="8" id="KW-1185">Reference proteome</keyword>
<feature type="transmembrane region" description="Helical" evidence="6">
    <location>
        <begin position="145"/>
        <end position="176"/>
    </location>
</feature>
<evidence type="ECO:0000256" key="2">
    <source>
        <dbReference type="ARBA" id="ARBA00022475"/>
    </source>
</evidence>
<comment type="subcellular location">
    <subcellularLocation>
        <location evidence="1">Cell membrane</location>
        <topology evidence="1">Multi-pass membrane protein</topology>
    </subcellularLocation>
</comment>
<feature type="transmembrane region" description="Helical" evidence="6">
    <location>
        <begin position="188"/>
        <end position="211"/>
    </location>
</feature>
<keyword evidence="4 6" id="KW-1133">Transmembrane helix</keyword>
<protein>
    <submittedName>
        <fullName evidence="7">YihY/virulence factor BrkB family protein</fullName>
    </submittedName>
</protein>
<dbReference type="PIRSF" id="PIRSF035875">
    <property type="entry name" value="RNase_BN"/>
    <property type="match status" value="1"/>
</dbReference>
<keyword evidence="3 6" id="KW-0812">Transmembrane</keyword>
<proteinExistence type="predicted"/>
<evidence type="ECO:0000256" key="6">
    <source>
        <dbReference type="SAM" id="Phobius"/>
    </source>
</evidence>
<organism evidence="7 8">
    <name type="scientific">Arsenicitalea aurantiaca</name>
    <dbReference type="NCBI Taxonomy" id="1783274"/>
    <lineage>
        <taxon>Bacteria</taxon>
        <taxon>Pseudomonadati</taxon>
        <taxon>Pseudomonadota</taxon>
        <taxon>Alphaproteobacteria</taxon>
        <taxon>Hyphomicrobiales</taxon>
        <taxon>Devosiaceae</taxon>
        <taxon>Arsenicitalea</taxon>
    </lineage>
</organism>
<dbReference type="InterPro" id="IPR017039">
    <property type="entry name" value="Virul_fac_BrkB"/>
</dbReference>
<dbReference type="AlphaFoldDB" id="A0A433XLQ0"/>
<evidence type="ECO:0000256" key="3">
    <source>
        <dbReference type="ARBA" id="ARBA00022692"/>
    </source>
</evidence>
<feature type="transmembrane region" description="Helical" evidence="6">
    <location>
        <begin position="223"/>
        <end position="246"/>
    </location>
</feature>
<dbReference type="GO" id="GO:0005886">
    <property type="term" value="C:plasma membrane"/>
    <property type="evidence" value="ECO:0007669"/>
    <property type="project" value="UniProtKB-SubCell"/>
</dbReference>
<reference evidence="7 8" key="1">
    <citation type="journal article" date="2016" name="Int. J. Syst. Evol. Microbiol.">
        <title>Arsenicitalea aurantiaca gen. nov., sp. nov., a new member of the family Hyphomicrobiaceae, isolated from high-arsenic sediment.</title>
        <authorList>
            <person name="Mu Y."/>
            <person name="Zhou L."/>
            <person name="Zeng X.C."/>
            <person name="Liu L."/>
            <person name="Pan Y."/>
            <person name="Chen X."/>
            <person name="Wang J."/>
            <person name="Li S."/>
            <person name="Li W.J."/>
            <person name="Wang Y."/>
        </authorList>
    </citation>
    <scope>NUCLEOTIDE SEQUENCE [LARGE SCALE GENOMIC DNA]</scope>
    <source>
        <strain evidence="7 8">42-50</strain>
    </source>
</reference>
<dbReference type="Proteomes" id="UP000281547">
    <property type="component" value="Unassembled WGS sequence"/>
</dbReference>
<dbReference type="PANTHER" id="PTHR30213:SF0">
    <property type="entry name" value="UPF0761 MEMBRANE PROTEIN YIHY"/>
    <property type="match status" value="1"/>
</dbReference>
<sequence length="301" mass="32735">MTIEETTGATQASARGGFRKRWKSILLETGRSIVDMDTSLRCAGVAFFGFLSLFPGIATVVLIYGLAADRENLADHAGTFQFVLPDLALDIVTTQLDRLISQPPSALGLGLLISVTIALWSGSRGVNALIYAMSRVRGEPDRRNFLVALLVSVGLTISGAIFLIVALVTVAGLPAITRLLPFPTATELIVLAIRWPILLGLSIAVVAALYRWGPDRHPRKFRYIWPGAFIASILWMLAGVVFSLYVENFGNFEASFGAMTAAVVLLLWMYNSALIFVLGAALNTQLEFHDRPDRRGLLKKG</sequence>
<dbReference type="RefSeq" id="WP_127187136.1">
    <property type="nucleotide sequence ID" value="NZ_RZNJ01000001.1"/>
</dbReference>
<dbReference type="Pfam" id="PF03631">
    <property type="entry name" value="Virul_fac_BrkB"/>
    <property type="match status" value="1"/>
</dbReference>
<keyword evidence="5 6" id="KW-0472">Membrane</keyword>
<name>A0A433XLQ0_9HYPH</name>
<evidence type="ECO:0000256" key="1">
    <source>
        <dbReference type="ARBA" id="ARBA00004651"/>
    </source>
</evidence>